<gene>
    <name evidence="1" type="ORF">PXEA_LOCUS16003</name>
</gene>
<reference evidence="1" key="1">
    <citation type="submission" date="2018-11" db="EMBL/GenBank/DDBJ databases">
        <authorList>
            <consortium name="Pathogen Informatics"/>
        </authorList>
    </citation>
    <scope>NUCLEOTIDE SEQUENCE</scope>
</reference>
<name>A0A3S5FE21_9PLAT</name>
<evidence type="ECO:0000313" key="1">
    <source>
        <dbReference type="EMBL" id="VEL22563.1"/>
    </source>
</evidence>
<proteinExistence type="predicted"/>
<sequence length="212" mass="23386">MVTLCSGVHGRVDQLFTCQLDLVNSVLFIFSDDCSTCSSFVCSSLADADRSCNHNIFRTLFPLRRLVVSVCFPPFAVSLSLSLSLSPLLPLVTSASLSPRPEGQPSEAVRDHPSDKAQVTEDLSFVLPEAPQARPVRLGSHFVQTGRFARISLCSPVPAMAERLSLSPRNWLTAVGVARLLRISLRRMSRSLAYECKHVLSSSKIRPYRRIV</sequence>
<evidence type="ECO:0000313" key="2">
    <source>
        <dbReference type="Proteomes" id="UP000784294"/>
    </source>
</evidence>
<dbReference type="EMBL" id="CAAALY010057169">
    <property type="protein sequence ID" value="VEL22563.1"/>
    <property type="molecule type" value="Genomic_DNA"/>
</dbReference>
<keyword evidence="2" id="KW-1185">Reference proteome</keyword>
<comment type="caution">
    <text evidence="1">The sequence shown here is derived from an EMBL/GenBank/DDBJ whole genome shotgun (WGS) entry which is preliminary data.</text>
</comment>
<accession>A0A3S5FE21</accession>
<protein>
    <submittedName>
        <fullName evidence="1">Uncharacterized protein</fullName>
    </submittedName>
</protein>
<dbReference type="AlphaFoldDB" id="A0A3S5FE21"/>
<dbReference type="Proteomes" id="UP000784294">
    <property type="component" value="Unassembled WGS sequence"/>
</dbReference>
<organism evidence="1 2">
    <name type="scientific">Protopolystoma xenopodis</name>
    <dbReference type="NCBI Taxonomy" id="117903"/>
    <lineage>
        <taxon>Eukaryota</taxon>
        <taxon>Metazoa</taxon>
        <taxon>Spiralia</taxon>
        <taxon>Lophotrochozoa</taxon>
        <taxon>Platyhelminthes</taxon>
        <taxon>Monogenea</taxon>
        <taxon>Polyopisthocotylea</taxon>
        <taxon>Polystomatidea</taxon>
        <taxon>Polystomatidae</taxon>
        <taxon>Protopolystoma</taxon>
    </lineage>
</organism>